<keyword evidence="5 9" id="KW-1133">Transmembrane helix</keyword>
<keyword evidence="8" id="KW-0325">Glycoprotein</keyword>
<organism evidence="11 12">
    <name type="scientific">Goodea atripinnis</name>
    <dbReference type="NCBI Taxonomy" id="208336"/>
    <lineage>
        <taxon>Eukaryota</taxon>
        <taxon>Metazoa</taxon>
        <taxon>Chordata</taxon>
        <taxon>Craniata</taxon>
        <taxon>Vertebrata</taxon>
        <taxon>Euteleostomi</taxon>
        <taxon>Actinopterygii</taxon>
        <taxon>Neopterygii</taxon>
        <taxon>Teleostei</taxon>
        <taxon>Neoteleostei</taxon>
        <taxon>Acanthomorphata</taxon>
        <taxon>Ovalentaria</taxon>
        <taxon>Atherinomorphae</taxon>
        <taxon>Cyprinodontiformes</taxon>
        <taxon>Goodeidae</taxon>
        <taxon>Goodea</taxon>
    </lineage>
</organism>
<protein>
    <recommendedName>
        <fullName evidence="10">Ammonium transporter AmtB-like domain-containing protein</fullName>
    </recommendedName>
</protein>
<evidence type="ECO:0000256" key="8">
    <source>
        <dbReference type="ARBA" id="ARBA00023180"/>
    </source>
</evidence>
<sequence>FNSAITDRGDGQHRTVINTYIALASSVLTAYAMSSLFQKRGKLDMNASLAGAVAMGTAAEFMITPYGSLIVGFFMGIISTFGYVFVTVSPRSLLCFLQMES</sequence>
<dbReference type="PANTHER" id="PTHR11730:SF30">
    <property type="entry name" value="AMMONIUM TRANSPORTER RH TYPE C"/>
    <property type="match status" value="1"/>
</dbReference>
<keyword evidence="2" id="KW-0813">Transport</keyword>
<feature type="domain" description="Ammonium transporter AmtB-like" evidence="10">
    <location>
        <begin position="1"/>
        <end position="85"/>
    </location>
</feature>
<reference evidence="11 12" key="1">
    <citation type="submission" date="2021-06" db="EMBL/GenBank/DDBJ databases">
        <authorList>
            <person name="Palmer J.M."/>
        </authorList>
    </citation>
    <scope>NUCLEOTIDE SEQUENCE [LARGE SCALE GENOMIC DNA]</scope>
    <source>
        <strain evidence="11 12">GA_2019</strain>
        <tissue evidence="11">Muscle</tissue>
    </source>
</reference>
<evidence type="ECO:0000313" key="11">
    <source>
        <dbReference type="EMBL" id="MEQ2158825.1"/>
    </source>
</evidence>
<feature type="non-terminal residue" evidence="11">
    <location>
        <position position="1"/>
    </location>
</feature>
<dbReference type="Gene3D" id="1.10.3430.10">
    <property type="entry name" value="Ammonium transporter AmtB like domains"/>
    <property type="match status" value="1"/>
</dbReference>
<evidence type="ECO:0000256" key="5">
    <source>
        <dbReference type="ARBA" id="ARBA00022989"/>
    </source>
</evidence>
<gene>
    <name evidence="11" type="ORF">GOODEAATRI_016213</name>
</gene>
<feature type="transmembrane region" description="Helical" evidence="9">
    <location>
        <begin position="69"/>
        <end position="89"/>
    </location>
</feature>
<evidence type="ECO:0000256" key="2">
    <source>
        <dbReference type="ARBA" id="ARBA00022448"/>
    </source>
</evidence>
<evidence type="ECO:0000313" key="12">
    <source>
        <dbReference type="Proteomes" id="UP001476798"/>
    </source>
</evidence>
<comment type="caution">
    <text evidence="11">The sequence shown here is derived from an EMBL/GenBank/DDBJ whole genome shotgun (WGS) entry which is preliminary data.</text>
</comment>
<proteinExistence type="predicted"/>
<accession>A0ABV0MIA5</accession>
<dbReference type="PANTHER" id="PTHR11730">
    <property type="entry name" value="AMMONIUM TRANSPORTER"/>
    <property type="match status" value="1"/>
</dbReference>
<keyword evidence="12" id="KW-1185">Reference proteome</keyword>
<evidence type="ECO:0000259" key="10">
    <source>
        <dbReference type="Pfam" id="PF00909"/>
    </source>
</evidence>
<name>A0ABV0MIA5_9TELE</name>
<dbReference type="EMBL" id="JAHRIO010001239">
    <property type="protein sequence ID" value="MEQ2158825.1"/>
    <property type="molecule type" value="Genomic_DNA"/>
</dbReference>
<evidence type="ECO:0000256" key="1">
    <source>
        <dbReference type="ARBA" id="ARBA00004651"/>
    </source>
</evidence>
<keyword evidence="7" id="KW-0924">Ammonia transport</keyword>
<dbReference type="SUPFAM" id="SSF111352">
    <property type="entry name" value="Ammonium transporter"/>
    <property type="match status" value="1"/>
</dbReference>
<feature type="transmembrane region" description="Helical" evidence="9">
    <location>
        <begin position="15"/>
        <end position="33"/>
    </location>
</feature>
<evidence type="ECO:0000256" key="9">
    <source>
        <dbReference type="SAM" id="Phobius"/>
    </source>
</evidence>
<evidence type="ECO:0000256" key="6">
    <source>
        <dbReference type="ARBA" id="ARBA00023136"/>
    </source>
</evidence>
<keyword evidence="3" id="KW-1003">Cell membrane</keyword>
<evidence type="ECO:0000256" key="3">
    <source>
        <dbReference type="ARBA" id="ARBA00022475"/>
    </source>
</evidence>
<dbReference type="Pfam" id="PF00909">
    <property type="entry name" value="Ammonium_transp"/>
    <property type="match status" value="1"/>
</dbReference>
<evidence type="ECO:0000256" key="4">
    <source>
        <dbReference type="ARBA" id="ARBA00022692"/>
    </source>
</evidence>
<dbReference type="InterPro" id="IPR024041">
    <property type="entry name" value="NH4_transpt_AmtB-like_dom"/>
</dbReference>
<keyword evidence="6 9" id="KW-0472">Membrane</keyword>
<dbReference type="Proteomes" id="UP001476798">
    <property type="component" value="Unassembled WGS sequence"/>
</dbReference>
<dbReference type="InterPro" id="IPR029020">
    <property type="entry name" value="Ammonium/urea_transptr"/>
</dbReference>
<keyword evidence="4 9" id="KW-0812">Transmembrane</keyword>
<comment type="subcellular location">
    <subcellularLocation>
        <location evidence="1">Cell membrane</location>
        <topology evidence="1">Multi-pass membrane protein</topology>
    </subcellularLocation>
</comment>
<evidence type="ECO:0000256" key="7">
    <source>
        <dbReference type="ARBA" id="ARBA00023177"/>
    </source>
</evidence>